<proteinExistence type="predicted"/>
<dbReference type="GO" id="GO:1902660">
    <property type="term" value="P:negative regulation of glucose mediated signaling pathway"/>
    <property type="evidence" value="ECO:0007669"/>
    <property type="project" value="TreeGrafter"/>
</dbReference>
<dbReference type="PANTHER" id="PTHR28283">
    <property type="entry name" value="3',5'-CYCLIC-NUCLEOTIDE PHOSPHODIESTERASE 1"/>
    <property type="match status" value="1"/>
</dbReference>
<dbReference type="SUPFAM" id="SSF56281">
    <property type="entry name" value="Metallo-hydrolase/oxidoreductase"/>
    <property type="match status" value="1"/>
</dbReference>
<accession>F8P4Z9</accession>
<dbReference type="InterPro" id="IPR000396">
    <property type="entry name" value="Pdiesterase2"/>
</dbReference>
<feature type="non-terminal residue" evidence="1">
    <location>
        <position position="362"/>
    </location>
</feature>
<dbReference type="EMBL" id="GL945438">
    <property type="protein sequence ID" value="EGO21686.1"/>
    <property type="molecule type" value="Genomic_DNA"/>
</dbReference>
<dbReference type="GO" id="GO:0006198">
    <property type="term" value="P:cAMP catabolic process"/>
    <property type="evidence" value="ECO:0007669"/>
    <property type="project" value="InterPro"/>
</dbReference>
<dbReference type="PANTHER" id="PTHR28283:SF1">
    <property type="entry name" value="3',5'-CYCLIC-NUCLEOTIDE PHOSPHODIESTERASE 1"/>
    <property type="match status" value="1"/>
</dbReference>
<dbReference type="GO" id="GO:0004115">
    <property type="term" value="F:3',5'-cyclic-AMP phosphodiesterase activity"/>
    <property type="evidence" value="ECO:0007669"/>
    <property type="project" value="InterPro"/>
</dbReference>
<protein>
    <recommendedName>
        <fullName evidence="2">Cyclic-AMP phosphodiesterase</fullName>
    </recommendedName>
</protein>
<dbReference type="RefSeq" id="XP_007321472.1">
    <property type="nucleotide sequence ID" value="XM_007321410.1"/>
</dbReference>
<dbReference type="HOGENOM" id="CLU_016658_0_0_1"/>
<evidence type="ECO:0008006" key="2">
    <source>
        <dbReference type="Google" id="ProtNLM"/>
    </source>
</evidence>
<gene>
    <name evidence="1" type="ORF">SERLADRAFT_474409</name>
</gene>
<dbReference type="InterPro" id="IPR036866">
    <property type="entry name" value="RibonucZ/Hydroxyglut_hydro"/>
</dbReference>
<dbReference type="OrthoDB" id="258495at2759"/>
<evidence type="ECO:0000313" key="1">
    <source>
        <dbReference type="EMBL" id="EGO21686.1"/>
    </source>
</evidence>
<dbReference type="AlphaFoldDB" id="F8P4Z9"/>
<dbReference type="GO" id="GO:0047555">
    <property type="term" value="F:3',5'-cyclic-GMP phosphodiesterase activity"/>
    <property type="evidence" value="ECO:0007669"/>
    <property type="project" value="TreeGrafter"/>
</dbReference>
<name>F8P4Z9_SERL9</name>
<reference evidence="1" key="1">
    <citation type="submission" date="2011-04" db="EMBL/GenBank/DDBJ databases">
        <title>Evolution of plant cell wall degrading machinery underlies the functional diversity of forest fungi.</title>
        <authorList>
            <consortium name="US DOE Joint Genome Institute (JGI-PGF)"/>
            <person name="Eastwood D.C."/>
            <person name="Floudas D."/>
            <person name="Binder M."/>
            <person name="Majcherczyk A."/>
            <person name="Schneider P."/>
            <person name="Aerts A."/>
            <person name="Asiegbu F.O."/>
            <person name="Baker S.E."/>
            <person name="Barry K."/>
            <person name="Bendiksby M."/>
            <person name="Blumentritt M."/>
            <person name="Coutinho P.M."/>
            <person name="Cullen D."/>
            <person name="Cullen D."/>
            <person name="Gathman A."/>
            <person name="Goodell B."/>
            <person name="Henrissat B."/>
            <person name="Ihrmark K."/>
            <person name="Kauserud H."/>
            <person name="Kohler A."/>
            <person name="LaButti K."/>
            <person name="Lapidus A."/>
            <person name="Lavin J.L."/>
            <person name="Lee Y.-H."/>
            <person name="Lindquist E."/>
            <person name="Lilly W."/>
            <person name="Lucas S."/>
            <person name="Morin E."/>
            <person name="Murat C."/>
            <person name="Oguiza J.A."/>
            <person name="Park J."/>
            <person name="Pisabarro A.G."/>
            <person name="Riley R."/>
            <person name="Rosling A."/>
            <person name="Salamov A."/>
            <person name="Schmidt O."/>
            <person name="Schmutz J."/>
            <person name="Skrede I."/>
            <person name="Stenlid J."/>
            <person name="Wiebenga A."/>
            <person name="Xie X."/>
            <person name="Kues U."/>
            <person name="Hibbett D.S."/>
            <person name="Hoffmeister D."/>
            <person name="Hogberg N."/>
            <person name="Martin F."/>
            <person name="Grigoriev I.V."/>
            <person name="Watkinson S.C."/>
        </authorList>
    </citation>
    <scope>NUCLEOTIDE SEQUENCE</scope>
    <source>
        <strain evidence="1">S7.9</strain>
    </source>
</reference>
<dbReference type="KEGG" id="sla:SERLADRAFT_474409"/>
<dbReference type="Proteomes" id="UP000008064">
    <property type="component" value="Unassembled WGS sequence"/>
</dbReference>
<dbReference type="CDD" id="cd07735">
    <property type="entry name" value="class_II_PDE_MBL-fold"/>
    <property type="match status" value="1"/>
</dbReference>
<dbReference type="GeneID" id="18820473"/>
<dbReference type="PRINTS" id="PR00388">
    <property type="entry name" value="PDIESTERASE2"/>
</dbReference>
<dbReference type="Pfam" id="PF02112">
    <property type="entry name" value="PDEase_II"/>
    <property type="match status" value="1"/>
</dbReference>
<sequence>MPTFDLVVVGSGGGPDETNLSAYLLKPSQNAWEDGIVALEAGSGQGALSHILKRNPELFGGREDSDGHEKILSAPMIYSFVQCFLLTHAHLDHINSLVLSAGSLLGPSKRIYGASQTLKDVELVFSDRLWPNLATWDENDESYKLLYHILHADAKYAKISPDISVRLMPVNHGHNDTLGNYESAAYFIRHDPSSHEFLFFGDVEPDSVASKPQNIAVWQAAAPKIPQRLSAIFIECSWPSGRPDDLLYGHLSPEHLVQELKALATEIVLARKVHKRETRLTSRPRKKQRVNPLSQEALRGALTGLRVFIIHCKEDFSCSPDPPINHVIAGQVRALVSASGLGAEILAADQGSLIESEHMWTV</sequence>
<organism>
    <name type="scientific">Serpula lacrymans var. lacrymans (strain S7.9)</name>
    <name type="common">Dry rot fungus</name>
    <dbReference type="NCBI Taxonomy" id="578457"/>
    <lineage>
        <taxon>Eukaryota</taxon>
        <taxon>Fungi</taxon>
        <taxon>Dikarya</taxon>
        <taxon>Basidiomycota</taxon>
        <taxon>Agaricomycotina</taxon>
        <taxon>Agaricomycetes</taxon>
        <taxon>Agaricomycetidae</taxon>
        <taxon>Boletales</taxon>
        <taxon>Coniophorineae</taxon>
        <taxon>Serpulaceae</taxon>
        <taxon>Serpula</taxon>
    </lineage>
</organism>
<dbReference type="Gene3D" id="3.60.15.10">
    <property type="entry name" value="Ribonuclease Z/Hydroxyacylglutathione hydrolase-like"/>
    <property type="match status" value="1"/>
</dbReference>